<dbReference type="InterPro" id="IPR050425">
    <property type="entry name" value="NAD(P)_dehydrat-like"/>
</dbReference>
<evidence type="ECO:0000313" key="5">
    <source>
        <dbReference type="EMBL" id="KOO20806.1"/>
    </source>
</evidence>
<reference evidence="6" key="1">
    <citation type="journal article" date="2015" name="PLoS Genet.">
        <title>Genome Sequence and Transcriptome Analyses of Chrysochromulina tobin: Metabolic Tools for Enhanced Algal Fitness in the Prominent Order Prymnesiales (Haptophyceae).</title>
        <authorList>
            <person name="Hovde B.T."/>
            <person name="Deodato C.R."/>
            <person name="Hunsperger H.M."/>
            <person name="Ryken S.A."/>
            <person name="Yost W."/>
            <person name="Jha R.K."/>
            <person name="Patterson J."/>
            <person name="Monnat R.J. Jr."/>
            <person name="Barlow S.B."/>
            <person name="Starkenburg S.R."/>
            <person name="Cattolico R.A."/>
        </authorList>
    </citation>
    <scope>NUCLEOTIDE SEQUENCE</scope>
    <source>
        <strain evidence="6">CCMP291</strain>
    </source>
</reference>
<dbReference type="Proteomes" id="UP000037460">
    <property type="component" value="Unassembled WGS sequence"/>
</dbReference>
<keyword evidence="6" id="KW-1185">Reference proteome</keyword>
<evidence type="ECO:0000256" key="2">
    <source>
        <dbReference type="ARBA" id="ARBA00023445"/>
    </source>
</evidence>
<sequence>MAEPLQRVLVTGVTGFIGSHVARVAQLSGLAVRGTVRGTAHYGIEQAVPGIELVNVDLLDSSEQELVDAMSGCTFLAHVASPFPGSDVSDSEMKTAIEGTSKVLRAAKKAGVMRVVLTSSVAAIGGSPDKSKGTAANPYTSADWSPDSMQSSYAVSKTQAEKGAWALAAELGLKMTTIHPSFVQGPMLLPRAPTSTAMAKRILEGTMPAVPAIGMNVVGVVDVAEAHVKALLAHDTAGERLVVAAGNLLMTELAVAIKEAYGADGWPIKTMAIPYVGLWLYSFVDKQAAMVLGSWRKETYYDCKPTETLLGRPLQPPMEAALEMAKSLVELGVAVRKVQRG</sequence>
<dbReference type="GO" id="GO:0016616">
    <property type="term" value="F:oxidoreductase activity, acting on the CH-OH group of donors, NAD or NADP as acceptor"/>
    <property type="evidence" value="ECO:0007669"/>
    <property type="project" value="TreeGrafter"/>
</dbReference>
<protein>
    <submittedName>
        <fullName evidence="5">NAD-dependent epimerase dehydratase</fullName>
    </submittedName>
</protein>
<feature type="domain" description="NAD-dependent epimerase/dehydratase" evidence="4">
    <location>
        <begin position="8"/>
        <end position="242"/>
    </location>
</feature>
<evidence type="ECO:0000313" key="6">
    <source>
        <dbReference type="Proteomes" id="UP000037460"/>
    </source>
</evidence>
<organism evidence="5 6">
    <name type="scientific">Chrysochromulina tobinii</name>
    <dbReference type="NCBI Taxonomy" id="1460289"/>
    <lineage>
        <taxon>Eukaryota</taxon>
        <taxon>Haptista</taxon>
        <taxon>Haptophyta</taxon>
        <taxon>Prymnesiophyceae</taxon>
        <taxon>Prymnesiales</taxon>
        <taxon>Chrysochromulinaceae</taxon>
        <taxon>Chrysochromulina</taxon>
    </lineage>
</organism>
<comment type="caution">
    <text evidence="5">The sequence shown here is derived from an EMBL/GenBank/DDBJ whole genome shotgun (WGS) entry which is preliminary data.</text>
</comment>
<accession>A0A0M0J2N7</accession>
<dbReference type="InterPro" id="IPR036291">
    <property type="entry name" value="NAD(P)-bd_dom_sf"/>
</dbReference>
<dbReference type="EMBL" id="JWZX01003411">
    <property type="protein sequence ID" value="KOO20806.1"/>
    <property type="molecule type" value="Genomic_DNA"/>
</dbReference>
<dbReference type="OrthoDB" id="2735536at2759"/>
<comment type="similarity">
    <text evidence="2">Belongs to the NAD(P)-dependent epimerase/dehydratase family. Dihydroflavonol-4-reductase subfamily.</text>
</comment>
<evidence type="ECO:0000256" key="1">
    <source>
        <dbReference type="ARBA" id="ARBA00023002"/>
    </source>
</evidence>
<dbReference type="Pfam" id="PF01370">
    <property type="entry name" value="Epimerase"/>
    <property type="match status" value="1"/>
</dbReference>
<dbReference type="PANTHER" id="PTHR10366:SF564">
    <property type="entry name" value="STEROL-4-ALPHA-CARBOXYLATE 3-DEHYDROGENASE, DECARBOXYLATING"/>
    <property type="match status" value="1"/>
</dbReference>
<dbReference type="SUPFAM" id="SSF51735">
    <property type="entry name" value="NAD(P)-binding Rossmann-fold domains"/>
    <property type="match status" value="1"/>
</dbReference>
<dbReference type="AlphaFoldDB" id="A0A0M0J2N7"/>
<dbReference type="Gene3D" id="3.40.50.720">
    <property type="entry name" value="NAD(P)-binding Rossmann-like Domain"/>
    <property type="match status" value="1"/>
</dbReference>
<dbReference type="PANTHER" id="PTHR10366">
    <property type="entry name" value="NAD DEPENDENT EPIMERASE/DEHYDRATASE"/>
    <property type="match status" value="1"/>
</dbReference>
<proteinExistence type="inferred from homology"/>
<feature type="region of interest" description="Disordered" evidence="3">
    <location>
        <begin position="127"/>
        <end position="148"/>
    </location>
</feature>
<evidence type="ECO:0000256" key="3">
    <source>
        <dbReference type="SAM" id="MobiDB-lite"/>
    </source>
</evidence>
<gene>
    <name evidence="5" type="ORF">Ctob_003909</name>
</gene>
<name>A0A0M0J2N7_9EUKA</name>
<keyword evidence="1" id="KW-0560">Oxidoreductase</keyword>
<dbReference type="InterPro" id="IPR001509">
    <property type="entry name" value="Epimerase_deHydtase"/>
</dbReference>
<evidence type="ECO:0000259" key="4">
    <source>
        <dbReference type="Pfam" id="PF01370"/>
    </source>
</evidence>
<feature type="compositionally biased region" description="Polar residues" evidence="3">
    <location>
        <begin position="137"/>
        <end position="148"/>
    </location>
</feature>